<dbReference type="eggNOG" id="COG0664">
    <property type="taxonomic scope" value="Bacteria"/>
</dbReference>
<gene>
    <name evidence="2" type="ORF">IA57_10515</name>
</gene>
<reference evidence="2 3" key="1">
    <citation type="journal article" date="2014" name="Genome Announc.">
        <title>Draft Genome Sequence of the Algicidal Bacterium Mangrovimonas yunxiaonensis Strain LY01.</title>
        <authorList>
            <person name="Li Y."/>
            <person name="Zhu H."/>
            <person name="Li C."/>
            <person name="Zhang H."/>
            <person name="Chen Z."/>
            <person name="Zheng W."/>
            <person name="Xu H."/>
            <person name="Zheng T."/>
        </authorList>
    </citation>
    <scope>NUCLEOTIDE SEQUENCE [LARGE SCALE GENOMIC DNA]</scope>
    <source>
        <strain evidence="2 3">LY01</strain>
    </source>
</reference>
<dbReference type="Pfam" id="PF00027">
    <property type="entry name" value="cNMP_binding"/>
    <property type="match status" value="1"/>
</dbReference>
<dbReference type="RefSeq" id="WP_036123349.1">
    <property type="nucleotide sequence ID" value="NZ_BMET01000004.1"/>
</dbReference>
<accession>A0A084TJI6</accession>
<reference evidence="3" key="2">
    <citation type="submission" date="2014-07" db="EMBL/GenBank/DDBJ databases">
        <title>Genome sequence of Mangrovimonas yunxiaonensis.</title>
        <authorList>
            <person name="Li Y."/>
            <person name="Zheng T."/>
        </authorList>
    </citation>
    <scope>NUCLEOTIDE SEQUENCE [LARGE SCALE GENOMIC DNA]</scope>
    <source>
        <strain evidence="3">LY01</strain>
    </source>
</reference>
<dbReference type="AlphaFoldDB" id="A0A084TJI6"/>
<dbReference type="SUPFAM" id="SSF51206">
    <property type="entry name" value="cAMP-binding domain-like"/>
    <property type="match status" value="1"/>
</dbReference>
<dbReference type="PROSITE" id="PS50042">
    <property type="entry name" value="CNMP_BINDING_3"/>
    <property type="match status" value="1"/>
</dbReference>
<dbReference type="InterPro" id="IPR000595">
    <property type="entry name" value="cNMP-bd_dom"/>
</dbReference>
<proteinExistence type="predicted"/>
<dbReference type="Proteomes" id="UP000028521">
    <property type="component" value="Unassembled WGS sequence"/>
</dbReference>
<keyword evidence="3" id="KW-1185">Reference proteome</keyword>
<feature type="domain" description="Cyclic nucleotide-binding" evidence="1">
    <location>
        <begin position="12"/>
        <end position="71"/>
    </location>
</feature>
<dbReference type="InterPro" id="IPR014710">
    <property type="entry name" value="RmlC-like_jellyroll"/>
</dbReference>
<dbReference type="EMBL" id="JPFK01000007">
    <property type="protein sequence ID" value="KFB00872.1"/>
    <property type="molecule type" value="Genomic_DNA"/>
</dbReference>
<dbReference type="STRING" id="1197477.IA57_10515"/>
<sequence>MNFKPLLDYIAQYVALSEEERDFLVSKLRYRRYLKGQFILQQGDVSKTECFIVKGCTKMFFVDDEGQEHIVMFSIEDWWTSDLGSFSAQIPSDFNVQCLEDTETIQFHIDVIEEIFERIPKMERFFRKIIEKAYVSSQKRIVRNFSMAAKARYLYFRETYPKMERRIPQYMIASYLGITKEFLSKIKSQLAYDD</sequence>
<organism evidence="2 3">
    <name type="scientific">Mangrovimonas yunxiaonensis</name>
    <dbReference type="NCBI Taxonomy" id="1197477"/>
    <lineage>
        <taxon>Bacteria</taxon>
        <taxon>Pseudomonadati</taxon>
        <taxon>Bacteroidota</taxon>
        <taxon>Flavobacteriia</taxon>
        <taxon>Flavobacteriales</taxon>
        <taxon>Flavobacteriaceae</taxon>
        <taxon>Mangrovimonas</taxon>
    </lineage>
</organism>
<dbReference type="Gene3D" id="2.60.120.10">
    <property type="entry name" value="Jelly Rolls"/>
    <property type="match status" value="1"/>
</dbReference>
<protein>
    <submittedName>
        <fullName evidence="2">Catabolite gene activator protein</fullName>
    </submittedName>
</protein>
<dbReference type="OrthoDB" id="1092431at2"/>
<evidence type="ECO:0000313" key="2">
    <source>
        <dbReference type="EMBL" id="KFB00872.1"/>
    </source>
</evidence>
<evidence type="ECO:0000313" key="3">
    <source>
        <dbReference type="Proteomes" id="UP000028521"/>
    </source>
</evidence>
<dbReference type="CDD" id="cd00038">
    <property type="entry name" value="CAP_ED"/>
    <property type="match status" value="1"/>
</dbReference>
<name>A0A084TJI6_9FLAO</name>
<dbReference type="InterPro" id="IPR018490">
    <property type="entry name" value="cNMP-bd_dom_sf"/>
</dbReference>
<comment type="caution">
    <text evidence="2">The sequence shown here is derived from an EMBL/GenBank/DDBJ whole genome shotgun (WGS) entry which is preliminary data.</text>
</comment>
<evidence type="ECO:0000259" key="1">
    <source>
        <dbReference type="PROSITE" id="PS50042"/>
    </source>
</evidence>